<dbReference type="SUPFAM" id="SSF50784">
    <property type="entry name" value="Transcription factor IIA (TFIIA), beta-barrel domain"/>
    <property type="match status" value="1"/>
</dbReference>
<comment type="subcellular location">
    <subcellularLocation>
        <location evidence="1">Nucleus</location>
    </subcellularLocation>
</comment>
<sequence>MTNVGVGKVYEKVIQQVIDSSVTDVQDSGIDAAVLEELKKVWQGKLSAFKVAMFPWDPEPAPSPAPKPEETADASNEMAVDGTRIKADPDAALAPPPPPPVPLGQPLSDPSLAEARAREQIEKKLMTAQQQRAFPGLMLPTPPQQHHLSGRTDGPDDVLSRLQADDEIHRLVLEGDQIRTQEDAIGEAMRRFDISSDVLQVRPLNKKRKARPAGEATASTSASASAASPLAPLAGSSTAPRILPTDGPDMDDEDAINSDLDDSDEEQPDDDDDGEGIPQIMLCMYDKVQRTKNKWKCVLRHGVLTVNGREYVPPALPDLSPRTALYLCTSAFGLYSMI</sequence>
<keyword evidence="3" id="KW-0804">Transcription</keyword>
<dbReference type="Pfam" id="PF03153">
    <property type="entry name" value="TFIIA"/>
    <property type="match status" value="2"/>
</dbReference>
<evidence type="ECO:0000256" key="4">
    <source>
        <dbReference type="ARBA" id="ARBA00023242"/>
    </source>
</evidence>
<dbReference type="AlphaFoldDB" id="A0AAD6NM54"/>
<evidence type="ECO:0000313" key="6">
    <source>
        <dbReference type="EMBL" id="KAJ6264461.1"/>
    </source>
</evidence>
<dbReference type="Gene3D" id="2.30.18.10">
    <property type="entry name" value="Transcription factor IIA (TFIIA), beta-barrel domain"/>
    <property type="match status" value="1"/>
</dbReference>
<feature type="region of interest" description="Disordered" evidence="5">
    <location>
        <begin position="57"/>
        <end position="79"/>
    </location>
</feature>
<accession>A0AAD6NM54</accession>
<gene>
    <name evidence="6" type="ORF">Dda_0607</name>
</gene>
<feature type="compositionally biased region" description="Pro residues" evidence="5">
    <location>
        <begin position="57"/>
        <end position="66"/>
    </location>
</feature>
<reference evidence="6" key="1">
    <citation type="submission" date="2023-01" db="EMBL/GenBank/DDBJ databases">
        <title>The chitinases involved in constricting ring structure development in the nematode-trapping fungus Drechslerella dactyloides.</title>
        <authorList>
            <person name="Wang R."/>
            <person name="Zhang L."/>
            <person name="Tang P."/>
            <person name="Li S."/>
            <person name="Liang L."/>
        </authorList>
    </citation>
    <scope>NUCLEOTIDE SEQUENCE</scope>
    <source>
        <strain evidence="6">YMF1.00031</strain>
    </source>
</reference>
<dbReference type="Gene3D" id="1.10.287.100">
    <property type="match status" value="1"/>
</dbReference>
<dbReference type="PANTHER" id="PTHR12694:SF8">
    <property type="entry name" value="TRANSCRIPTION INITIATION FACTOR IIA SUBUNIT 1"/>
    <property type="match status" value="1"/>
</dbReference>
<name>A0AAD6NM54_DREDA</name>
<feature type="compositionally biased region" description="Low complexity" evidence="5">
    <location>
        <begin position="213"/>
        <end position="240"/>
    </location>
</feature>
<evidence type="ECO:0000313" key="7">
    <source>
        <dbReference type="Proteomes" id="UP001221413"/>
    </source>
</evidence>
<dbReference type="CDD" id="cd07976">
    <property type="entry name" value="TFIIA_alpha_beta_like"/>
    <property type="match status" value="2"/>
</dbReference>
<dbReference type="GO" id="GO:0005672">
    <property type="term" value="C:transcription factor TFIIA complex"/>
    <property type="evidence" value="ECO:0007669"/>
    <property type="project" value="InterPro"/>
</dbReference>
<evidence type="ECO:0000256" key="5">
    <source>
        <dbReference type="SAM" id="MobiDB-lite"/>
    </source>
</evidence>
<dbReference type="SMART" id="SM01371">
    <property type="entry name" value="TFIIA"/>
    <property type="match status" value="1"/>
</dbReference>
<comment type="caution">
    <text evidence="6">The sequence shown here is derived from an EMBL/GenBank/DDBJ whole genome shotgun (WGS) entry which is preliminary data.</text>
</comment>
<evidence type="ECO:0000256" key="3">
    <source>
        <dbReference type="ARBA" id="ARBA00023163"/>
    </source>
</evidence>
<keyword evidence="7" id="KW-1185">Reference proteome</keyword>
<feature type="compositionally biased region" description="Acidic residues" evidence="5">
    <location>
        <begin position="248"/>
        <end position="275"/>
    </location>
</feature>
<dbReference type="PANTHER" id="PTHR12694">
    <property type="entry name" value="TRANSCRIPTION INITIATION FACTOR IIA SUBUNIT 1"/>
    <property type="match status" value="1"/>
</dbReference>
<dbReference type="InterPro" id="IPR004855">
    <property type="entry name" value="TFIIA_asu/bsu"/>
</dbReference>
<dbReference type="EMBL" id="JAQGDS010000001">
    <property type="protein sequence ID" value="KAJ6264461.1"/>
    <property type="molecule type" value="Genomic_DNA"/>
</dbReference>
<dbReference type="Proteomes" id="UP001221413">
    <property type="component" value="Unassembled WGS sequence"/>
</dbReference>
<feature type="region of interest" description="Disordered" evidence="5">
    <location>
        <begin position="203"/>
        <end position="277"/>
    </location>
</feature>
<dbReference type="SUPFAM" id="SSF47396">
    <property type="entry name" value="Transcription factor IIA (TFIIA), alpha-helical domain"/>
    <property type="match status" value="1"/>
</dbReference>
<proteinExistence type="inferred from homology"/>
<keyword evidence="4" id="KW-0539">Nucleus</keyword>
<organism evidence="6 7">
    <name type="scientific">Drechslerella dactyloides</name>
    <name type="common">Nematode-trapping fungus</name>
    <name type="synonym">Arthrobotrys dactyloides</name>
    <dbReference type="NCBI Taxonomy" id="74499"/>
    <lineage>
        <taxon>Eukaryota</taxon>
        <taxon>Fungi</taxon>
        <taxon>Dikarya</taxon>
        <taxon>Ascomycota</taxon>
        <taxon>Pezizomycotina</taxon>
        <taxon>Orbiliomycetes</taxon>
        <taxon>Orbiliales</taxon>
        <taxon>Orbiliaceae</taxon>
        <taxon>Drechslerella</taxon>
    </lineage>
</organism>
<dbReference type="GO" id="GO:0006367">
    <property type="term" value="P:transcription initiation at RNA polymerase II promoter"/>
    <property type="evidence" value="ECO:0007669"/>
    <property type="project" value="InterPro"/>
</dbReference>
<evidence type="ECO:0000256" key="1">
    <source>
        <dbReference type="ARBA" id="ARBA00004123"/>
    </source>
</evidence>
<evidence type="ECO:0000256" key="2">
    <source>
        <dbReference type="ARBA" id="ARBA00010059"/>
    </source>
</evidence>
<protein>
    <submittedName>
        <fullName evidence="6">Transcription initiation factor</fullName>
    </submittedName>
</protein>
<dbReference type="InterPro" id="IPR009088">
    <property type="entry name" value="TFIIA_b-brl"/>
</dbReference>
<comment type="similarity">
    <text evidence="2">Belongs to the TFIIA subunit 1 family.</text>
</comment>